<evidence type="ECO:0000256" key="4">
    <source>
        <dbReference type="ARBA" id="ARBA00022741"/>
    </source>
</evidence>
<dbReference type="InterPro" id="IPR003593">
    <property type="entry name" value="AAA+_ATPase"/>
</dbReference>
<comment type="similarity">
    <text evidence="1">Belongs to the ABC transporter superfamily.</text>
</comment>
<evidence type="ECO:0000256" key="5">
    <source>
        <dbReference type="ARBA" id="ARBA00022840"/>
    </source>
</evidence>
<evidence type="ECO:0000256" key="2">
    <source>
        <dbReference type="ARBA" id="ARBA00022448"/>
    </source>
</evidence>
<feature type="domain" description="ABC transporter" evidence="8">
    <location>
        <begin position="4"/>
        <end position="239"/>
    </location>
</feature>
<dbReference type="PROSITE" id="PS50893">
    <property type="entry name" value="ABC_TRANSPORTER_2"/>
    <property type="match status" value="1"/>
</dbReference>
<dbReference type="GO" id="GO:0005524">
    <property type="term" value="F:ATP binding"/>
    <property type="evidence" value="ECO:0007669"/>
    <property type="project" value="UniProtKB-KW"/>
</dbReference>
<dbReference type="PANTHER" id="PTHR43875:SF15">
    <property type="entry name" value="TREHALOSE IMPORT ATP-BINDING PROTEIN SUGC"/>
    <property type="match status" value="1"/>
</dbReference>
<organism evidence="9 10">
    <name type="scientific">Inquilinus ginsengisoli</name>
    <dbReference type="NCBI Taxonomy" id="363840"/>
    <lineage>
        <taxon>Bacteria</taxon>
        <taxon>Pseudomonadati</taxon>
        <taxon>Pseudomonadota</taxon>
        <taxon>Alphaproteobacteria</taxon>
        <taxon>Rhodospirillales</taxon>
        <taxon>Rhodospirillaceae</taxon>
        <taxon>Inquilinus</taxon>
    </lineage>
</organism>
<dbReference type="Gene3D" id="2.40.50.140">
    <property type="entry name" value="Nucleic acid-binding proteins"/>
    <property type="match status" value="1"/>
</dbReference>
<accession>A0ABU1K1K3</accession>
<gene>
    <name evidence="9" type="ORF">E9232_006941</name>
</gene>
<dbReference type="SMART" id="SM00382">
    <property type="entry name" value="AAA"/>
    <property type="match status" value="1"/>
</dbReference>
<dbReference type="EMBL" id="JAVDPW010000019">
    <property type="protein sequence ID" value="MDR6294387.1"/>
    <property type="molecule type" value="Genomic_DNA"/>
</dbReference>
<dbReference type="RefSeq" id="WP_309801866.1">
    <property type="nucleotide sequence ID" value="NZ_JAVDPW010000019.1"/>
</dbReference>
<reference evidence="9 10" key="1">
    <citation type="submission" date="2023-07" db="EMBL/GenBank/DDBJ databases">
        <title>Sorghum-associated microbial communities from plants grown in Nebraska, USA.</title>
        <authorList>
            <person name="Schachtman D."/>
        </authorList>
    </citation>
    <scope>NUCLEOTIDE SEQUENCE [LARGE SCALE GENOMIC DNA]</scope>
    <source>
        <strain evidence="9 10">584</strain>
    </source>
</reference>
<keyword evidence="3" id="KW-1003">Cell membrane</keyword>
<evidence type="ECO:0000256" key="7">
    <source>
        <dbReference type="ARBA" id="ARBA00023136"/>
    </source>
</evidence>
<dbReference type="Gene3D" id="3.40.50.300">
    <property type="entry name" value="P-loop containing nucleotide triphosphate hydrolases"/>
    <property type="match status" value="1"/>
</dbReference>
<comment type="caution">
    <text evidence="9">The sequence shown here is derived from an EMBL/GenBank/DDBJ whole genome shotgun (WGS) entry which is preliminary data.</text>
</comment>
<dbReference type="PROSITE" id="PS00211">
    <property type="entry name" value="ABC_TRANSPORTER_1"/>
    <property type="match status" value="1"/>
</dbReference>
<keyword evidence="5 9" id="KW-0067">ATP-binding</keyword>
<keyword evidence="4" id="KW-0547">Nucleotide-binding</keyword>
<proteinExistence type="inferred from homology"/>
<dbReference type="InterPro" id="IPR027417">
    <property type="entry name" value="P-loop_NTPase"/>
</dbReference>
<keyword evidence="7" id="KW-0472">Membrane</keyword>
<protein>
    <submittedName>
        <fullName evidence="9">Multiple sugar transport system ATP-binding protein</fullName>
    </submittedName>
</protein>
<dbReference type="InterPro" id="IPR013611">
    <property type="entry name" value="Transp-assoc_OB_typ2"/>
</dbReference>
<dbReference type="SUPFAM" id="SSF50331">
    <property type="entry name" value="MOP-like"/>
    <property type="match status" value="1"/>
</dbReference>
<keyword evidence="9" id="KW-0762">Sugar transport</keyword>
<keyword evidence="6" id="KW-1278">Translocase</keyword>
<dbReference type="Gene3D" id="2.40.50.100">
    <property type="match status" value="1"/>
</dbReference>
<dbReference type="Pfam" id="PF00005">
    <property type="entry name" value="ABC_tran"/>
    <property type="match status" value="1"/>
</dbReference>
<dbReference type="InterPro" id="IPR003439">
    <property type="entry name" value="ABC_transporter-like_ATP-bd"/>
</dbReference>
<evidence type="ECO:0000256" key="1">
    <source>
        <dbReference type="ARBA" id="ARBA00005417"/>
    </source>
</evidence>
<dbReference type="CDD" id="cd03259">
    <property type="entry name" value="ABC_Carb_Solutes_like"/>
    <property type="match status" value="1"/>
</dbReference>
<dbReference type="InterPro" id="IPR047641">
    <property type="entry name" value="ABC_transpr_MalK/UgpC-like"/>
</dbReference>
<evidence type="ECO:0000259" key="8">
    <source>
        <dbReference type="PROSITE" id="PS50893"/>
    </source>
</evidence>
<evidence type="ECO:0000256" key="3">
    <source>
        <dbReference type="ARBA" id="ARBA00022475"/>
    </source>
</evidence>
<dbReference type="InterPro" id="IPR017871">
    <property type="entry name" value="ABC_transporter-like_CS"/>
</dbReference>
<dbReference type="Pfam" id="PF08402">
    <property type="entry name" value="TOBE_2"/>
    <property type="match status" value="1"/>
</dbReference>
<name>A0ABU1K1K3_9PROT</name>
<dbReference type="SUPFAM" id="SSF52540">
    <property type="entry name" value="P-loop containing nucleoside triphosphate hydrolases"/>
    <property type="match status" value="1"/>
</dbReference>
<evidence type="ECO:0000256" key="6">
    <source>
        <dbReference type="ARBA" id="ARBA00022967"/>
    </source>
</evidence>
<keyword evidence="10" id="KW-1185">Reference proteome</keyword>
<evidence type="ECO:0000313" key="10">
    <source>
        <dbReference type="Proteomes" id="UP001262410"/>
    </source>
</evidence>
<dbReference type="InterPro" id="IPR015853">
    <property type="entry name" value="ABC_transpr_FbpC"/>
</dbReference>
<sequence length="382" mass="41148">MATLTLDAVSKIYGPRLSHPVRAVDTVSLALRDGELVGLLGSSGCGKTSTLRMIAGFESVSEGTIRIGDRIINTLRPAERNVAMAFEGYALYPPLTVRDNIAFSLLRDRIPKAEVQQRVAHVAALLEIGDILDRYPQAISGGQQQRVSLARALVRRAQLSLLDEPMSQLEPQLRAVLRARIKDYLIEHRMTTVFVTHDQTEALALADRIAVMEGGRLQQFASPTDLKRRPANFFVASFIGEPPMNLFPAKMVRENGGLAVEVLGEDGTPGFRLPWPHAGRDLAEGRTVHLGIRAHEIRLGAPRPGETALDGVVVANQWLGDQSHIALAVAGVRLTIVTDRALAAPVDTRLALALPETALHLFDGDSGLAIAHGGRPAVAAAA</sequence>
<dbReference type="PANTHER" id="PTHR43875">
    <property type="entry name" value="MALTODEXTRIN IMPORT ATP-BINDING PROTEIN MSMX"/>
    <property type="match status" value="1"/>
</dbReference>
<dbReference type="InterPro" id="IPR012340">
    <property type="entry name" value="NA-bd_OB-fold"/>
</dbReference>
<evidence type="ECO:0000313" key="9">
    <source>
        <dbReference type="EMBL" id="MDR6294387.1"/>
    </source>
</evidence>
<dbReference type="Proteomes" id="UP001262410">
    <property type="component" value="Unassembled WGS sequence"/>
</dbReference>
<dbReference type="InterPro" id="IPR008995">
    <property type="entry name" value="Mo/tungstate-bd_C_term_dom"/>
</dbReference>
<keyword evidence="2" id="KW-0813">Transport</keyword>